<sequence length="195" mass="21325">MASLKHLTLFLSLVCLLFLGHSDNTKPITIIVSNGCREVIYPAFKNAASNENPYKGGLQPKDQYIVEVDIYEGRIWPRTGCTFSSTGIKCMTGDCGGERCTADGSGDFTFAELIHTSGDDHVNIGLKYNNKVTVPMSFAPLERYNEEQCKVLQCLQTGCGNNALSAACKIPNTFALTFCPAIRAEDEIIRTVVDN</sequence>
<name>A0AAV8H6C3_9POAL</name>
<dbReference type="Proteomes" id="UP001140206">
    <property type="component" value="Chromosome 1"/>
</dbReference>
<proteinExistence type="predicted"/>
<dbReference type="InterPro" id="IPR037176">
    <property type="entry name" value="Osmotin/thaumatin-like_sf"/>
</dbReference>
<comment type="caution">
    <text evidence="2">The sequence shown here is derived from an EMBL/GenBank/DDBJ whole genome shotgun (WGS) entry which is preliminary data.</text>
</comment>
<evidence type="ECO:0000256" key="1">
    <source>
        <dbReference type="SAM" id="SignalP"/>
    </source>
</evidence>
<protein>
    <recommendedName>
        <fullName evidence="4">Thaumatin-like protein</fullName>
    </recommendedName>
</protein>
<evidence type="ECO:0000313" key="2">
    <source>
        <dbReference type="EMBL" id="KAJ4813395.1"/>
    </source>
</evidence>
<evidence type="ECO:0008006" key="4">
    <source>
        <dbReference type="Google" id="ProtNLM"/>
    </source>
</evidence>
<dbReference type="InterPro" id="IPR001938">
    <property type="entry name" value="Thaumatin"/>
</dbReference>
<accession>A0AAV8H6C3</accession>
<dbReference type="SMART" id="SM00205">
    <property type="entry name" value="THN"/>
    <property type="match status" value="1"/>
</dbReference>
<gene>
    <name evidence="2" type="ORF">LUZ62_025961</name>
</gene>
<dbReference type="PANTHER" id="PTHR31048">
    <property type="entry name" value="OS03G0233200 PROTEIN"/>
    <property type="match status" value="1"/>
</dbReference>
<organism evidence="2 3">
    <name type="scientific">Rhynchospora pubera</name>
    <dbReference type="NCBI Taxonomy" id="906938"/>
    <lineage>
        <taxon>Eukaryota</taxon>
        <taxon>Viridiplantae</taxon>
        <taxon>Streptophyta</taxon>
        <taxon>Embryophyta</taxon>
        <taxon>Tracheophyta</taxon>
        <taxon>Spermatophyta</taxon>
        <taxon>Magnoliopsida</taxon>
        <taxon>Liliopsida</taxon>
        <taxon>Poales</taxon>
        <taxon>Cyperaceae</taxon>
        <taxon>Cyperoideae</taxon>
        <taxon>Rhynchosporeae</taxon>
        <taxon>Rhynchospora</taxon>
    </lineage>
</organism>
<feature type="chain" id="PRO_5043709400" description="Thaumatin-like protein" evidence="1">
    <location>
        <begin position="23"/>
        <end position="195"/>
    </location>
</feature>
<dbReference type="PROSITE" id="PS51367">
    <property type="entry name" value="THAUMATIN_2"/>
    <property type="match status" value="1"/>
</dbReference>
<dbReference type="EMBL" id="JAMFTS010000001">
    <property type="protein sequence ID" value="KAJ4813395.1"/>
    <property type="molecule type" value="Genomic_DNA"/>
</dbReference>
<dbReference type="Pfam" id="PF00314">
    <property type="entry name" value="Thaumatin"/>
    <property type="match status" value="1"/>
</dbReference>
<reference evidence="2" key="1">
    <citation type="submission" date="2022-08" db="EMBL/GenBank/DDBJ databases">
        <authorList>
            <person name="Marques A."/>
        </authorList>
    </citation>
    <scope>NUCLEOTIDE SEQUENCE</scope>
    <source>
        <strain evidence="2">RhyPub2mFocal</strain>
        <tissue evidence="2">Leaves</tissue>
    </source>
</reference>
<evidence type="ECO:0000313" key="3">
    <source>
        <dbReference type="Proteomes" id="UP001140206"/>
    </source>
</evidence>
<keyword evidence="1" id="KW-0732">Signal</keyword>
<dbReference type="SUPFAM" id="SSF49870">
    <property type="entry name" value="Osmotin, thaumatin-like protein"/>
    <property type="match status" value="1"/>
</dbReference>
<keyword evidence="3" id="KW-1185">Reference proteome</keyword>
<feature type="signal peptide" evidence="1">
    <location>
        <begin position="1"/>
        <end position="22"/>
    </location>
</feature>
<dbReference type="AlphaFoldDB" id="A0AAV8H6C3"/>
<dbReference type="Gene3D" id="2.60.110.10">
    <property type="entry name" value="Thaumatin"/>
    <property type="match status" value="1"/>
</dbReference>